<accession>A0ABN2C9K7</accession>
<dbReference type="InterPro" id="IPR056785">
    <property type="entry name" value="YkcA/B-like_C"/>
</dbReference>
<feature type="transmembrane region" description="Helical" evidence="9">
    <location>
        <begin position="434"/>
        <end position="454"/>
    </location>
</feature>
<name>A0ABN2C9K7_9ACTN</name>
<gene>
    <name evidence="12" type="ORF">GCM10009789_05270</name>
</gene>
<feature type="transmembrane region" description="Helical" evidence="9">
    <location>
        <begin position="322"/>
        <end position="340"/>
    </location>
</feature>
<dbReference type="InterPro" id="IPR038731">
    <property type="entry name" value="RgtA/B/C-like"/>
</dbReference>
<feature type="transmembrane region" description="Helical" evidence="9">
    <location>
        <begin position="352"/>
        <end position="370"/>
    </location>
</feature>
<evidence type="ECO:0000259" key="11">
    <source>
        <dbReference type="Pfam" id="PF24878"/>
    </source>
</evidence>
<feature type="transmembrane region" description="Helical" evidence="9">
    <location>
        <begin position="404"/>
        <end position="422"/>
    </location>
</feature>
<keyword evidence="2" id="KW-1003">Cell membrane</keyword>
<evidence type="ECO:0000256" key="6">
    <source>
        <dbReference type="ARBA" id="ARBA00022989"/>
    </source>
</evidence>
<dbReference type="PANTHER" id="PTHR33908:SF3">
    <property type="entry name" value="UNDECAPRENYL PHOSPHATE-ALPHA-4-AMINO-4-DEOXY-L-ARABINOSE ARABINOSYL TRANSFERASE"/>
    <property type="match status" value="1"/>
</dbReference>
<keyword evidence="4" id="KW-0808">Transferase</keyword>
<feature type="transmembrane region" description="Helical" evidence="9">
    <location>
        <begin position="106"/>
        <end position="131"/>
    </location>
</feature>
<evidence type="ECO:0000256" key="9">
    <source>
        <dbReference type="SAM" id="Phobius"/>
    </source>
</evidence>
<evidence type="ECO:0000259" key="10">
    <source>
        <dbReference type="Pfam" id="PF13231"/>
    </source>
</evidence>
<evidence type="ECO:0000256" key="2">
    <source>
        <dbReference type="ARBA" id="ARBA00022475"/>
    </source>
</evidence>
<comment type="caution">
    <text evidence="12">The sequence shown here is derived from an EMBL/GenBank/DDBJ whole genome shotgun (WGS) entry which is preliminary data.</text>
</comment>
<evidence type="ECO:0000256" key="8">
    <source>
        <dbReference type="SAM" id="MobiDB-lite"/>
    </source>
</evidence>
<keyword evidence="3" id="KW-0328">Glycosyltransferase</keyword>
<feature type="transmembrane region" description="Helical" evidence="9">
    <location>
        <begin position="234"/>
        <end position="254"/>
    </location>
</feature>
<keyword evidence="7 9" id="KW-0472">Membrane</keyword>
<evidence type="ECO:0000313" key="12">
    <source>
        <dbReference type="EMBL" id="GAA1554765.1"/>
    </source>
</evidence>
<dbReference type="Proteomes" id="UP001500393">
    <property type="component" value="Unassembled WGS sequence"/>
</dbReference>
<dbReference type="Pfam" id="PF13231">
    <property type="entry name" value="PMT_2"/>
    <property type="match status" value="1"/>
</dbReference>
<evidence type="ECO:0000313" key="13">
    <source>
        <dbReference type="Proteomes" id="UP001500393"/>
    </source>
</evidence>
<feature type="transmembrane region" description="Helical" evidence="9">
    <location>
        <begin position="376"/>
        <end position="397"/>
    </location>
</feature>
<protein>
    <submittedName>
        <fullName evidence="12">Glycosyltransferase family 39 protein</fullName>
    </submittedName>
</protein>
<keyword evidence="13" id="KW-1185">Reference proteome</keyword>
<feature type="transmembrane region" description="Helical" evidence="9">
    <location>
        <begin position="466"/>
        <end position="485"/>
    </location>
</feature>
<feature type="transmembrane region" description="Helical" evidence="9">
    <location>
        <begin position="137"/>
        <end position="159"/>
    </location>
</feature>
<organism evidence="12 13">
    <name type="scientific">Kribbella sancticallisti</name>
    <dbReference type="NCBI Taxonomy" id="460087"/>
    <lineage>
        <taxon>Bacteria</taxon>
        <taxon>Bacillati</taxon>
        <taxon>Actinomycetota</taxon>
        <taxon>Actinomycetes</taxon>
        <taxon>Propionibacteriales</taxon>
        <taxon>Kribbellaceae</taxon>
        <taxon>Kribbella</taxon>
    </lineage>
</organism>
<dbReference type="Pfam" id="PF24878">
    <property type="entry name" value="YkcB_C"/>
    <property type="match status" value="1"/>
</dbReference>
<feature type="region of interest" description="Disordered" evidence="8">
    <location>
        <begin position="501"/>
        <end position="542"/>
    </location>
</feature>
<evidence type="ECO:0000256" key="5">
    <source>
        <dbReference type="ARBA" id="ARBA00022692"/>
    </source>
</evidence>
<dbReference type="EMBL" id="BAAAOS010000006">
    <property type="protein sequence ID" value="GAA1554765.1"/>
    <property type="molecule type" value="Genomic_DNA"/>
</dbReference>
<feature type="domain" description="Putative mannosyltransferase YkcA/B-like C-terminal" evidence="11">
    <location>
        <begin position="564"/>
        <end position="654"/>
    </location>
</feature>
<feature type="compositionally biased region" description="Gly residues" evidence="8">
    <location>
        <begin position="509"/>
        <end position="522"/>
    </location>
</feature>
<evidence type="ECO:0000256" key="7">
    <source>
        <dbReference type="ARBA" id="ARBA00023136"/>
    </source>
</evidence>
<sequence>MTTITEPTTTAPPRAEPGQARSRALTTASSIGWDKILYGGLLVLTAIAYLWGLSKNGYANEYYAAAVQAGSTSWKAWFFGAFDSSNFITVDKTPASLWVMGLSGRIFGFGVWSMLVPQALMGVASVGFVYVSVRRWFSANAALLAGTILALTPVAVLMFRFNNPDALLILLLVAGAWAVTRAIDSEKYAWRWMALAGVLVGFGFLTKMLQAFLVLPAFGLAYLIAGKPALGQRLLHSLVALGALIVGAGWWIAIVELMPASARPYIGGSSTNSIIELTLGYNGLGRLNGNETGSVGGGTGNPGWGGATGLQRLFGGEFASQIAWLLPAALLATVVLVVAAGKAGRTDKTRAFAILWGGWLVATGLVFSYMRGIIHSYYMVALAPAVGALIGAAAMVLWRRRAEWLPRATLAGGALLTAGWSFSLLQANATWQPWLRWVILIAGVAAAGLVMILPELKSHRTAVRRTGLFAATLLALTALAGPAAYSLETISTAHAGALPSAGPASASGGRMGGGGPGGGGRMGPPPQGTAPRGTAQGAPGAGAAQGGAGGFLGGGGISGVSSELVTLLRQGAKGYTWAAAAVTANGAAPIQIAAEVPVMAIGGFNGTDAAPTLAEFQELVAKGKVHYFIGSGRGGFGGGRGGTSSEISTWVAENFQARTVGSTTIYDLTTGPRIRGLFPALRDRPRRPDERPFDRRHQLTGTVTCSAGSVSPTGRHASCVRFSY</sequence>
<feature type="compositionally biased region" description="Low complexity" evidence="8">
    <location>
        <begin position="529"/>
        <end position="538"/>
    </location>
</feature>
<feature type="domain" description="Glycosyltransferase RgtA/B/C/D-like" evidence="10">
    <location>
        <begin position="91"/>
        <end position="249"/>
    </location>
</feature>
<proteinExistence type="predicted"/>
<reference evidence="12 13" key="1">
    <citation type="journal article" date="2019" name="Int. J. Syst. Evol. Microbiol.">
        <title>The Global Catalogue of Microorganisms (GCM) 10K type strain sequencing project: providing services to taxonomists for standard genome sequencing and annotation.</title>
        <authorList>
            <consortium name="The Broad Institute Genomics Platform"/>
            <consortium name="The Broad Institute Genome Sequencing Center for Infectious Disease"/>
            <person name="Wu L."/>
            <person name="Ma J."/>
        </authorList>
    </citation>
    <scope>NUCLEOTIDE SEQUENCE [LARGE SCALE GENOMIC DNA]</scope>
    <source>
        <strain evidence="12 13">JCM 14969</strain>
    </source>
</reference>
<feature type="transmembrane region" description="Helical" evidence="9">
    <location>
        <begin position="36"/>
        <end position="53"/>
    </location>
</feature>
<dbReference type="PANTHER" id="PTHR33908">
    <property type="entry name" value="MANNOSYLTRANSFERASE YKCB-RELATED"/>
    <property type="match status" value="1"/>
</dbReference>
<feature type="transmembrane region" description="Helical" evidence="9">
    <location>
        <begin position="166"/>
        <end position="183"/>
    </location>
</feature>
<evidence type="ECO:0000256" key="1">
    <source>
        <dbReference type="ARBA" id="ARBA00004651"/>
    </source>
</evidence>
<comment type="subcellular location">
    <subcellularLocation>
        <location evidence="1">Cell membrane</location>
        <topology evidence="1">Multi-pass membrane protein</topology>
    </subcellularLocation>
</comment>
<dbReference type="RefSeq" id="WP_344209287.1">
    <property type="nucleotide sequence ID" value="NZ_BAAAOS010000006.1"/>
</dbReference>
<keyword evidence="6 9" id="KW-1133">Transmembrane helix</keyword>
<evidence type="ECO:0000256" key="3">
    <source>
        <dbReference type="ARBA" id="ARBA00022676"/>
    </source>
</evidence>
<keyword evidence="5 9" id="KW-0812">Transmembrane</keyword>
<feature type="transmembrane region" description="Helical" evidence="9">
    <location>
        <begin position="189"/>
        <end position="222"/>
    </location>
</feature>
<evidence type="ECO:0000256" key="4">
    <source>
        <dbReference type="ARBA" id="ARBA00022679"/>
    </source>
</evidence>
<dbReference type="InterPro" id="IPR050297">
    <property type="entry name" value="LipidA_mod_glycosyltrf_83"/>
</dbReference>